<protein>
    <submittedName>
        <fullName evidence="11">DEKNAAC101104</fullName>
    </submittedName>
</protein>
<dbReference type="PROSITE" id="PS01359">
    <property type="entry name" value="ZF_PHD_1"/>
    <property type="match status" value="1"/>
</dbReference>
<dbReference type="GO" id="GO:0008270">
    <property type="term" value="F:zinc ion binding"/>
    <property type="evidence" value="ECO:0007669"/>
    <property type="project" value="UniProtKB-KW"/>
</dbReference>
<accession>A0A448YHE2</accession>
<feature type="compositionally biased region" description="Polar residues" evidence="8">
    <location>
        <begin position="699"/>
        <end position="714"/>
    </location>
</feature>
<dbReference type="CDD" id="cd15492">
    <property type="entry name" value="PHD_BRPF_JADE_like"/>
    <property type="match status" value="1"/>
</dbReference>
<evidence type="ECO:0000256" key="4">
    <source>
        <dbReference type="ARBA" id="ARBA00022771"/>
    </source>
</evidence>
<dbReference type="InterPro" id="IPR019786">
    <property type="entry name" value="Zinc_finger_PHD-type_CS"/>
</dbReference>
<dbReference type="InParanoid" id="A0A448YHE2"/>
<evidence type="ECO:0000256" key="2">
    <source>
        <dbReference type="ARBA" id="ARBA00022723"/>
    </source>
</evidence>
<evidence type="ECO:0000313" key="11">
    <source>
        <dbReference type="EMBL" id="VEU20321.1"/>
    </source>
</evidence>
<dbReference type="InterPro" id="IPR034732">
    <property type="entry name" value="EPHD"/>
</dbReference>
<dbReference type="InterPro" id="IPR011011">
    <property type="entry name" value="Znf_FYVE_PHD"/>
</dbReference>
<dbReference type="PROSITE" id="PS51805">
    <property type="entry name" value="EPHD"/>
    <property type="match status" value="1"/>
</dbReference>
<dbReference type="AlphaFoldDB" id="A0A448YHE2"/>
<name>A0A448YHE2_BRENA</name>
<evidence type="ECO:0000256" key="3">
    <source>
        <dbReference type="ARBA" id="ARBA00022737"/>
    </source>
</evidence>
<evidence type="ECO:0000259" key="10">
    <source>
        <dbReference type="PROSITE" id="PS51805"/>
    </source>
</evidence>
<dbReference type="Gene3D" id="3.30.40.10">
    <property type="entry name" value="Zinc/RING finger domain, C3HC4 (zinc finger)"/>
    <property type="match status" value="2"/>
</dbReference>
<dbReference type="GO" id="GO:0005634">
    <property type="term" value="C:nucleus"/>
    <property type="evidence" value="ECO:0007669"/>
    <property type="project" value="UniProtKB-SubCell"/>
</dbReference>
<keyword evidence="2" id="KW-0479">Metal-binding</keyword>
<evidence type="ECO:0000256" key="8">
    <source>
        <dbReference type="SAM" id="MobiDB-lite"/>
    </source>
</evidence>
<dbReference type="Pfam" id="PF10513">
    <property type="entry name" value="EPL1"/>
    <property type="match status" value="1"/>
</dbReference>
<evidence type="ECO:0000256" key="1">
    <source>
        <dbReference type="ARBA" id="ARBA00004123"/>
    </source>
</evidence>
<organism evidence="11 12">
    <name type="scientific">Brettanomyces naardenensis</name>
    <name type="common">Yeast</name>
    <dbReference type="NCBI Taxonomy" id="13370"/>
    <lineage>
        <taxon>Eukaryota</taxon>
        <taxon>Fungi</taxon>
        <taxon>Dikarya</taxon>
        <taxon>Ascomycota</taxon>
        <taxon>Saccharomycotina</taxon>
        <taxon>Pichiomycetes</taxon>
        <taxon>Pichiales</taxon>
        <taxon>Pichiaceae</taxon>
        <taxon>Brettanomyces</taxon>
    </lineage>
</organism>
<dbReference type="InterPro" id="IPR050701">
    <property type="entry name" value="Histone_Mod_Regulator"/>
</dbReference>
<dbReference type="InterPro" id="IPR013083">
    <property type="entry name" value="Znf_RING/FYVE/PHD"/>
</dbReference>
<dbReference type="InterPro" id="IPR001965">
    <property type="entry name" value="Znf_PHD"/>
</dbReference>
<evidence type="ECO:0000256" key="5">
    <source>
        <dbReference type="ARBA" id="ARBA00022833"/>
    </source>
</evidence>
<dbReference type="EMBL" id="CAACVR010000003">
    <property type="protein sequence ID" value="VEU20321.1"/>
    <property type="molecule type" value="Genomic_DNA"/>
</dbReference>
<feature type="region of interest" description="Disordered" evidence="8">
    <location>
        <begin position="691"/>
        <end position="758"/>
    </location>
</feature>
<dbReference type="PANTHER" id="PTHR13793">
    <property type="entry name" value="PHD FINGER PROTEINS"/>
    <property type="match status" value="1"/>
</dbReference>
<evidence type="ECO:0000256" key="6">
    <source>
        <dbReference type="ARBA" id="ARBA00023242"/>
    </source>
</evidence>
<evidence type="ECO:0000313" key="12">
    <source>
        <dbReference type="Proteomes" id="UP000290900"/>
    </source>
</evidence>
<dbReference type="Proteomes" id="UP000290900">
    <property type="component" value="Unassembled WGS sequence"/>
</dbReference>
<proteinExistence type="predicted"/>
<dbReference type="FunFam" id="3.30.40.10:FF:000007">
    <property type="entry name" value="Bromodomain containing 1, isoform CRA_b"/>
    <property type="match status" value="1"/>
</dbReference>
<sequence length="758" mass="86279">MQKGRFKKKKTILEATNLREETNFTEYYDNLDAESLLDVDVIDGSSSDEPQVVRTNGLMKRDGTDGDGLQEGGETDIAEYMNKRHEEDLKILERLKRPSFRLLGGSTDANGLSVPDRRYVKLGYHIHSEHSRREETYTRSREWSYGLVKGCLRYADAFQVLYDMDEQDMMFVDHLNRLRAENELDQVTPELFESAITFLEMQNFFVEQLLPAAAKDETTLYERQILGASMYGSDDGKGVSPEEDQCCAVCNSNACDSSNAIVFCDGCNIAVHQECYGIAFIPEGPWLCRRCLISRNQDQRCLFCPSTTGAFKQTDNGYWAHVICALWINELYFANPIYMEPIEGVQNVPKSRWKLTCYICKRRVGACIQCCRNSCFAAYHVTCARRAELYLGLKKGIKGAIENQATLVSYCDKHTPREWALSHDTQLGIEKTRLYYSTGNAKRAADEANRVAITPEKKTELTTSKSHYFRWKTAGSAPVVPLIFAKRLQEFLKSERIDIKNSFDFIIQVSKYWSLKREANKAPLIKRPDPTNFSSLTDEQVQERFEVLKYIKDDVLKLEDISESAAKRSEISSLLNDEIINEAELLYFPEIYAVDSLGKALLKSDKTNVLGRITAEAGIRNGLDIIENIENHRYKTVQSLIDDIESLTNYTIGATGKNSAAYRFLKLGWGKVKRRHYSEALELETMAQNGNAERPCSDFDNNNPVTMEDQNQMSKVKPKKAKITPSHRIRPRGAASIPIGKRLRQQAENTPIARRLRG</sequence>
<dbReference type="SUPFAM" id="SSF57903">
    <property type="entry name" value="FYVE/PHD zinc finger"/>
    <property type="match status" value="1"/>
</dbReference>
<dbReference type="Pfam" id="PF13832">
    <property type="entry name" value="zf-HC5HC2H_2"/>
    <property type="match status" value="1"/>
</dbReference>
<feature type="compositionally biased region" description="Basic residues" evidence="8">
    <location>
        <begin position="716"/>
        <end position="731"/>
    </location>
</feature>
<keyword evidence="5" id="KW-0862">Zinc</keyword>
<dbReference type="PROSITE" id="PS50016">
    <property type="entry name" value="ZF_PHD_2"/>
    <property type="match status" value="1"/>
</dbReference>
<dbReference type="FunCoup" id="A0A448YHE2">
    <property type="interactions" value="153"/>
</dbReference>
<feature type="domain" description="PHD-type" evidence="10">
    <location>
        <begin position="298"/>
        <end position="415"/>
    </location>
</feature>
<evidence type="ECO:0000256" key="7">
    <source>
        <dbReference type="PROSITE-ProRule" id="PRU00146"/>
    </source>
</evidence>
<dbReference type="InterPro" id="IPR019787">
    <property type="entry name" value="Znf_PHD-finger"/>
</dbReference>
<dbReference type="SMART" id="SM00249">
    <property type="entry name" value="PHD"/>
    <property type="match status" value="2"/>
</dbReference>
<evidence type="ECO:0000259" key="9">
    <source>
        <dbReference type="PROSITE" id="PS50016"/>
    </source>
</evidence>
<dbReference type="OrthoDB" id="20839at2759"/>
<keyword evidence="6" id="KW-0539">Nucleus</keyword>
<dbReference type="InterPro" id="IPR019542">
    <property type="entry name" value="Enhancer_polycomb-like_N"/>
</dbReference>
<keyword evidence="3" id="KW-0677">Repeat</keyword>
<gene>
    <name evidence="11" type="ORF">BRENAR_LOCUS1056</name>
</gene>
<dbReference type="STRING" id="13370.A0A448YHE2"/>
<reference evidence="11 12" key="1">
    <citation type="submission" date="2018-12" db="EMBL/GenBank/DDBJ databases">
        <authorList>
            <person name="Tiukova I."/>
            <person name="Dainat J."/>
        </authorList>
    </citation>
    <scope>NUCLEOTIDE SEQUENCE [LARGE SCALE GENOMIC DNA]</scope>
</reference>
<comment type="subcellular location">
    <subcellularLocation>
        <location evidence="1">Nucleus</location>
    </subcellularLocation>
</comment>
<keyword evidence="12" id="KW-1185">Reference proteome</keyword>
<dbReference type="Pfam" id="PF13831">
    <property type="entry name" value="PHD_2"/>
    <property type="match status" value="1"/>
</dbReference>
<feature type="domain" description="PHD-type" evidence="9">
    <location>
        <begin position="244"/>
        <end position="294"/>
    </location>
</feature>
<dbReference type="GO" id="GO:0006357">
    <property type="term" value="P:regulation of transcription by RNA polymerase II"/>
    <property type="evidence" value="ECO:0007669"/>
    <property type="project" value="TreeGrafter"/>
</dbReference>
<dbReference type="PANTHER" id="PTHR13793:SF107">
    <property type="entry name" value="BROMODOMAIN-CONTAINING PROTEIN HOMOLOG"/>
    <property type="match status" value="1"/>
</dbReference>
<keyword evidence="4 7" id="KW-0863">Zinc-finger</keyword>